<evidence type="ECO:0000256" key="2">
    <source>
        <dbReference type="ARBA" id="ARBA00022643"/>
    </source>
</evidence>
<dbReference type="GO" id="GO:0016491">
    <property type="term" value="F:oxidoreductase activity"/>
    <property type="evidence" value="ECO:0007669"/>
    <property type="project" value="InterPro"/>
</dbReference>
<dbReference type="EMBL" id="JABBNI010000047">
    <property type="protein sequence ID" value="NMM64748.1"/>
    <property type="molecule type" value="Genomic_DNA"/>
</dbReference>
<evidence type="ECO:0000313" key="5">
    <source>
        <dbReference type="Proteomes" id="UP000537131"/>
    </source>
</evidence>
<keyword evidence="5" id="KW-1185">Reference proteome</keyword>
<evidence type="ECO:0000256" key="1">
    <source>
        <dbReference type="ARBA" id="ARBA00022630"/>
    </source>
</evidence>
<protein>
    <submittedName>
        <fullName evidence="4">Flavodoxin family protein</fullName>
    </submittedName>
</protein>
<dbReference type="AlphaFoldDB" id="A0A7Y0EJQ7"/>
<dbReference type="Pfam" id="PF03358">
    <property type="entry name" value="FMN_red"/>
    <property type="match status" value="1"/>
</dbReference>
<dbReference type="SUPFAM" id="SSF52218">
    <property type="entry name" value="Flavoproteins"/>
    <property type="match status" value="1"/>
</dbReference>
<proteinExistence type="predicted"/>
<gene>
    <name evidence="4" type="ORF">HBE96_19245</name>
</gene>
<feature type="domain" description="NADPH-dependent FMN reductase-like" evidence="3">
    <location>
        <begin position="3"/>
        <end position="102"/>
    </location>
</feature>
<dbReference type="PANTHER" id="PTHR43278:SF2">
    <property type="entry name" value="IRON-SULFUR FLAVOPROTEIN"/>
    <property type="match status" value="1"/>
</dbReference>
<dbReference type="Gene3D" id="3.40.50.360">
    <property type="match status" value="1"/>
</dbReference>
<sequence>MKKVLILNGSPRKDGIVYNLLKEISNNLKENSEIEWIDVYNLKMKPCIACMKCRTGGKCVLPNDDAHIIGEKIQSADALIVGTPTYWGNMSSQLKVLFERNVPVFMGESSKGIPVPKQKGKMAAIVVSCTTPWPFNFIASESRGALNSVKEVLHYSGYKIVGKLVKPGTKTNRSISEKMLNKARSIAAKILSI</sequence>
<comment type="caution">
    <text evidence="4">The sequence shown here is derived from an EMBL/GenBank/DDBJ whole genome shotgun (WGS) entry which is preliminary data.</text>
</comment>
<keyword evidence="2" id="KW-0288">FMN</keyword>
<dbReference type="PANTHER" id="PTHR43278">
    <property type="entry name" value="NAD(P)H-DEPENDENT FMN-CONTAINING OXIDOREDUCTASE YWQN-RELATED"/>
    <property type="match status" value="1"/>
</dbReference>
<reference evidence="4 5" key="1">
    <citation type="submission" date="2020-06" db="EMBL/GenBank/DDBJ databases">
        <title>Complete Genome Sequence of Clostridium muelleri sp. nov. P21T, an Acid-Alcohol Producing Acetogen Isolated from Old Hay.</title>
        <authorList>
            <person name="Duncan K.E."/>
            <person name="Tanner R.S."/>
        </authorList>
    </citation>
    <scope>NUCLEOTIDE SEQUENCE [LARGE SCALE GENOMIC DNA]</scope>
    <source>
        <strain evidence="4 5">P21</strain>
    </source>
</reference>
<dbReference type="Proteomes" id="UP000537131">
    <property type="component" value="Unassembled WGS sequence"/>
</dbReference>
<dbReference type="InterPro" id="IPR005025">
    <property type="entry name" value="FMN_Rdtase-like_dom"/>
</dbReference>
<dbReference type="InterPro" id="IPR051796">
    <property type="entry name" value="ISF_SsuE-like"/>
</dbReference>
<evidence type="ECO:0000259" key="3">
    <source>
        <dbReference type="Pfam" id="PF03358"/>
    </source>
</evidence>
<name>A0A7Y0EJQ7_9CLOT</name>
<dbReference type="InterPro" id="IPR029039">
    <property type="entry name" value="Flavoprotein-like_sf"/>
</dbReference>
<organism evidence="4 5">
    <name type="scientific">Clostridium muellerianum</name>
    <dbReference type="NCBI Taxonomy" id="2716538"/>
    <lineage>
        <taxon>Bacteria</taxon>
        <taxon>Bacillati</taxon>
        <taxon>Bacillota</taxon>
        <taxon>Clostridia</taxon>
        <taxon>Eubacteriales</taxon>
        <taxon>Clostridiaceae</taxon>
        <taxon>Clostridium</taxon>
    </lineage>
</organism>
<dbReference type="RefSeq" id="WP_169299328.1">
    <property type="nucleotide sequence ID" value="NZ_JABBNI010000047.1"/>
</dbReference>
<evidence type="ECO:0000313" key="4">
    <source>
        <dbReference type="EMBL" id="NMM64748.1"/>
    </source>
</evidence>
<keyword evidence="1" id="KW-0285">Flavoprotein</keyword>
<accession>A0A7Y0EJQ7</accession>